<keyword evidence="2" id="KW-1185">Reference proteome</keyword>
<dbReference type="AlphaFoldDB" id="A0AAD6SF32"/>
<evidence type="ECO:0000313" key="1">
    <source>
        <dbReference type="EMBL" id="KAJ7026459.1"/>
    </source>
</evidence>
<gene>
    <name evidence="1" type="ORF">C8F04DRAFT_1190525</name>
</gene>
<accession>A0AAD6SF32</accession>
<protein>
    <submittedName>
        <fullName evidence="1">Uncharacterized protein</fullName>
    </submittedName>
</protein>
<reference evidence="1" key="1">
    <citation type="submission" date="2023-03" db="EMBL/GenBank/DDBJ databases">
        <title>Massive genome expansion in bonnet fungi (Mycena s.s.) driven by repeated elements and novel gene families across ecological guilds.</title>
        <authorList>
            <consortium name="Lawrence Berkeley National Laboratory"/>
            <person name="Harder C.B."/>
            <person name="Miyauchi S."/>
            <person name="Viragh M."/>
            <person name="Kuo A."/>
            <person name="Thoen E."/>
            <person name="Andreopoulos B."/>
            <person name="Lu D."/>
            <person name="Skrede I."/>
            <person name="Drula E."/>
            <person name="Henrissat B."/>
            <person name="Morin E."/>
            <person name="Kohler A."/>
            <person name="Barry K."/>
            <person name="LaButti K."/>
            <person name="Morin E."/>
            <person name="Salamov A."/>
            <person name="Lipzen A."/>
            <person name="Mereny Z."/>
            <person name="Hegedus B."/>
            <person name="Baldrian P."/>
            <person name="Stursova M."/>
            <person name="Weitz H."/>
            <person name="Taylor A."/>
            <person name="Grigoriev I.V."/>
            <person name="Nagy L.G."/>
            <person name="Martin F."/>
            <person name="Kauserud H."/>
        </authorList>
    </citation>
    <scope>NUCLEOTIDE SEQUENCE</scope>
    <source>
        <strain evidence="1">CBHHK200</strain>
    </source>
</reference>
<dbReference type="EMBL" id="JARJCM010000138">
    <property type="protein sequence ID" value="KAJ7026459.1"/>
    <property type="molecule type" value="Genomic_DNA"/>
</dbReference>
<name>A0AAD6SF32_9AGAR</name>
<evidence type="ECO:0000313" key="2">
    <source>
        <dbReference type="Proteomes" id="UP001218188"/>
    </source>
</evidence>
<sequence length="275" mass="30017">MFLPTGTRCSPQNISTMDDPTIYERTDGEVEYGFGLWVLDSLTPVFGHMGSSPPAIRLNNWLSSASLHVSVDDSGGPHFPPLCGRGCIIASMAPLARVEMCCVSHASAGRCGSPTRARTHAHVRYWHAAAQALLHASLSLPICDDVAPGSFALRLALELWPEGHSGRRPGCGGGWASVWASVRHPFWRRYPPAPVYAQRRAQPSAPWTPPVPVRRGRWRGYAPCSCEGIAPALLDRFKCKYATPGLCTPHETRMDSFANFRGIFVPIVADDDQTL</sequence>
<comment type="caution">
    <text evidence="1">The sequence shown here is derived from an EMBL/GenBank/DDBJ whole genome shotgun (WGS) entry which is preliminary data.</text>
</comment>
<proteinExistence type="predicted"/>
<organism evidence="1 2">
    <name type="scientific">Mycena alexandri</name>
    <dbReference type="NCBI Taxonomy" id="1745969"/>
    <lineage>
        <taxon>Eukaryota</taxon>
        <taxon>Fungi</taxon>
        <taxon>Dikarya</taxon>
        <taxon>Basidiomycota</taxon>
        <taxon>Agaricomycotina</taxon>
        <taxon>Agaricomycetes</taxon>
        <taxon>Agaricomycetidae</taxon>
        <taxon>Agaricales</taxon>
        <taxon>Marasmiineae</taxon>
        <taxon>Mycenaceae</taxon>
        <taxon>Mycena</taxon>
    </lineage>
</organism>
<dbReference type="Proteomes" id="UP001218188">
    <property type="component" value="Unassembled WGS sequence"/>
</dbReference>